<feature type="transmembrane region" description="Helical" evidence="6">
    <location>
        <begin position="280"/>
        <end position="302"/>
    </location>
</feature>
<dbReference type="InterPro" id="IPR002797">
    <property type="entry name" value="Polysacc_synth"/>
</dbReference>
<dbReference type="PANTHER" id="PTHR30250">
    <property type="entry name" value="PST FAMILY PREDICTED COLANIC ACID TRANSPORTER"/>
    <property type="match status" value="1"/>
</dbReference>
<dbReference type="InterPro" id="IPR050833">
    <property type="entry name" value="Poly_Biosynth_Transport"/>
</dbReference>
<dbReference type="Proteomes" id="UP001163882">
    <property type="component" value="Chromosome"/>
</dbReference>
<keyword evidence="5 6" id="KW-0472">Membrane</keyword>
<dbReference type="RefSeq" id="WP_264226212.1">
    <property type="nucleotide sequence ID" value="NZ_CP107716.1"/>
</dbReference>
<keyword evidence="3 6" id="KW-0812">Transmembrane</keyword>
<feature type="transmembrane region" description="Helical" evidence="6">
    <location>
        <begin position="388"/>
        <end position="416"/>
    </location>
</feature>
<accession>A0ABY6IPQ6</accession>
<name>A0ABY6IPQ6_9HYPH</name>
<feature type="transmembrane region" description="Helical" evidence="6">
    <location>
        <begin position="97"/>
        <end position="125"/>
    </location>
</feature>
<feature type="transmembrane region" description="Helical" evidence="6">
    <location>
        <begin position="314"/>
        <end position="337"/>
    </location>
</feature>
<dbReference type="EMBL" id="CP107716">
    <property type="protein sequence ID" value="UYQ72586.1"/>
    <property type="molecule type" value="Genomic_DNA"/>
</dbReference>
<protein>
    <submittedName>
        <fullName evidence="7">Oligosaccharide flippase family protein</fullName>
    </submittedName>
</protein>
<feature type="transmembrane region" description="Helical" evidence="6">
    <location>
        <begin position="349"/>
        <end position="376"/>
    </location>
</feature>
<reference evidence="7" key="1">
    <citation type="submission" date="2022-10" db="EMBL/GenBank/DDBJ databases">
        <title>YIM 151497 complete genome.</title>
        <authorList>
            <person name="Chen X."/>
        </authorList>
    </citation>
    <scope>NUCLEOTIDE SEQUENCE</scope>
    <source>
        <strain evidence="7">YIM 151497</strain>
    </source>
</reference>
<comment type="subcellular location">
    <subcellularLocation>
        <location evidence="1">Cell membrane</location>
        <topology evidence="1">Multi-pass membrane protein</topology>
    </subcellularLocation>
</comment>
<feature type="transmembrane region" description="Helical" evidence="6">
    <location>
        <begin position="240"/>
        <end position="268"/>
    </location>
</feature>
<keyword evidence="8" id="KW-1185">Reference proteome</keyword>
<feature type="transmembrane region" description="Helical" evidence="6">
    <location>
        <begin position="200"/>
        <end position="219"/>
    </location>
</feature>
<sequence>MRSFALLLSDFRSGAGLRGQLLRGGAWGVGIRLLSALVAMLLSVVLARTLGPDGLGIYAFAFALVTILTIPAHLGLPDLVVRETAAAQKAGNWGVMGGIWFWSSAASLAMSIAIVGIGALLLWLFADRLGPHYAETLWWGLPLVPLLAFGQLRGAALRGLRKVPHGHFPELVLRPLLLILALTAFYYFGMPLSPNSAMMLHVVAAIITFGVGGAILFLVRPRGVSEVNSLVFKQRYWLTSAIPLLLVSGLDVLSQNIGLVVLGIFGSIESVALFRVAMQVSLFVGLGQAITRLVIAPYYTILHADNNQDKQQRLVLSVAQLTFTTTLFASVVIWAFGPQLIAMAFGDSFLGAYVPLCILLLGQVALGFGSPTSVLLTMTGYEKETATAAGIGLAIITIGTLALVPLYGAIGAAAAWTAGVIIWQAFMWQKAASLIGIECTAWGKVGFLLHRIKSHRRL</sequence>
<evidence type="ECO:0000313" key="8">
    <source>
        <dbReference type="Proteomes" id="UP001163882"/>
    </source>
</evidence>
<organism evidence="7 8">
    <name type="scientific">Pelagibacterium flavum</name>
    <dbReference type="NCBI Taxonomy" id="2984530"/>
    <lineage>
        <taxon>Bacteria</taxon>
        <taxon>Pseudomonadati</taxon>
        <taxon>Pseudomonadota</taxon>
        <taxon>Alphaproteobacteria</taxon>
        <taxon>Hyphomicrobiales</taxon>
        <taxon>Devosiaceae</taxon>
        <taxon>Pelagibacterium</taxon>
    </lineage>
</organism>
<dbReference type="PANTHER" id="PTHR30250:SF11">
    <property type="entry name" value="O-ANTIGEN TRANSPORTER-RELATED"/>
    <property type="match status" value="1"/>
</dbReference>
<evidence type="ECO:0000313" key="7">
    <source>
        <dbReference type="EMBL" id="UYQ72586.1"/>
    </source>
</evidence>
<evidence type="ECO:0000256" key="2">
    <source>
        <dbReference type="ARBA" id="ARBA00022475"/>
    </source>
</evidence>
<evidence type="ECO:0000256" key="3">
    <source>
        <dbReference type="ARBA" id="ARBA00022692"/>
    </source>
</evidence>
<evidence type="ECO:0000256" key="1">
    <source>
        <dbReference type="ARBA" id="ARBA00004651"/>
    </source>
</evidence>
<feature type="transmembrane region" description="Helical" evidence="6">
    <location>
        <begin position="428"/>
        <end position="449"/>
    </location>
</feature>
<evidence type="ECO:0000256" key="4">
    <source>
        <dbReference type="ARBA" id="ARBA00022989"/>
    </source>
</evidence>
<feature type="transmembrane region" description="Helical" evidence="6">
    <location>
        <begin position="171"/>
        <end position="188"/>
    </location>
</feature>
<evidence type="ECO:0000256" key="6">
    <source>
        <dbReference type="SAM" id="Phobius"/>
    </source>
</evidence>
<feature type="transmembrane region" description="Helical" evidence="6">
    <location>
        <begin position="57"/>
        <end position="76"/>
    </location>
</feature>
<dbReference type="Pfam" id="PF01943">
    <property type="entry name" value="Polysacc_synt"/>
    <property type="match status" value="1"/>
</dbReference>
<proteinExistence type="predicted"/>
<gene>
    <name evidence="7" type="ORF">OF122_02000</name>
</gene>
<keyword evidence="4 6" id="KW-1133">Transmembrane helix</keyword>
<feature type="transmembrane region" description="Helical" evidence="6">
    <location>
        <begin position="137"/>
        <end position="159"/>
    </location>
</feature>
<keyword evidence="2" id="KW-1003">Cell membrane</keyword>
<evidence type="ECO:0000256" key="5">
    <source>
        <dbReference type="ARBA" id="ARBA00023136"/>
    </source>
</evidence>
<feature type="transmembrane region" description="Helical" evidence="6">
    <location>
        <begin position="21"/>
        <end position="45"/>
    </location>
</feature>